<feature type="chain" id="PRO_5044219126" description="EGF-like domain-containing protein" evidence="8">
    <location>
        <begin position="22"/>
        <end position="126"/>
    </location>
</feature>
<evidence type="ECO:0000256" key="8">
    <source>
        <dbReference type="SAM" id="SignalP"/>
    </source>
</evidence>
<dbReference type="Proteomes" id="UP000265140">
    <property type="component" value="Chromosome 22"/>
</dbReference>
<dbReference type="AlphaFoldDB" id="A0A6Q2Z5J2"/>
<dbReference type="InParanoid" id="A0A6Q2Z5J2"/>
<organism evidence="10 11">
    <name type="scientific">Esox lucius</name>
    <name type="common">Northern pike</name>
    <dbReference type="NCBI Taxonomy" id="8010"/>
    <lineage>
        <taxon>Eukaryota</taxon>
        <taxon>Metazoa</taxon>
        <taxon>Chordata</taxon>
        <taxon>Craniata</taxon>
        <taxon>Vertebrata</taxon>
        <taxon>Euteleostomi</taxon>
        <taxon>Actinopterygii</taxon>
        <taxon>Neopterygii</taxon>
        <taxon>Teleostei</taxon>
        <taxon>Protacanthopterygii</taxon>
        <taxon>Esociformes</taxon>
        <taxon>Esocidae</taxon>
        <taxon>Esox</taxon>
    </lineage>
</organism>
<dbReference type="InterPro" id="IPR000742">
    <property type="entry name" value="EGF"/>
</dbReference>
<dbReference type="GO" id="GO:0045840">
    <property type="term" value="P:positive regulation of mitotic nuclear division"/>
    <property type="evidence" value="ECO:0007669"/>
    <property type="project" value="TreeGrafter"/>
</dbReference>
<dbReference type="GO" id="GO:0005576">
    <property type="term" value="C:extracellular region"/>
    <property type="evidence" value="ECO:0007669"/>
    <property type="project" value="UniProtKB-SubCell"/>
</dbReference>
<proteinExistence type="predicted"/>
<evidence type="ECO:0000256" key="7">
    <source>
        <dbReference type="SAM" id="Phobius"/>
    </source>
</evidence>
<keyword evidence="3 6" id="KW-0245">EGF-like domain</keyword>
<accession>A0A6Q2Z5J2</accession>
<feature type="domain" description="EGF-like" evidence="9">
    <location>
        <begin position="28"/>
        <end position="68"/>
    </location>
</feature>
<protein>
    <recommendedName>
        <fullName evidence="9">EGF-like domain-containing protein</fullName>
    </recommendedName>
</protein>
<dbReference type="PANTHER" id="PTHR10740:SF14">
    <property type="entry name" value="EGF-LIKE DOMAIN-CONTAINING PROTEIN"/>
    <property type="match status" value="1"/>
</dbReference>
<dbReference type="PANTHER" id="PTHR10740">
    <property type="entry name" value="TRANSFORMING GROWTH FACTOR ALPHA"/>
    <property type="match status" value="1"/>
</dbReference>
<dbReference type="SUPFAM" id="SSF57196">
    <property type="entry name" value="EGF/Laminin"/>
    <property type="match status" value="1"/>
</dbReference>
<evidence type="ECO:0000256" key="3">
    <source>
        <dbReference type="ARBA" id="ARBA00022536"/>
    </source>
</evidence>
<evidence type="ECO:0000256" key="6">
    <source>
        <dbReference type="PROSITE-ProRule" id="PRU00076"/>
    </source>
</evidence>
<reference evidence="10" key="3">
    <citation type="submission" date="2025-08" db="UniProtKB">
        <authorList>
            <consortium name="Ensembl"/>
        </authorList>
    </citation>
    <scope>IDENTIFICATION</scope>
</reference>
<keyword evidence="7" id="KW-0472">Membrane</keyword>
<feature type="disulfide bond" evidence="6">
    <location>
        <begin position="58"/>
        <end position="67"/>
    </location>
</feature>
<keyword evidence="4 8" id="KW-0732">Signal</keyword>
<sequence>RPQKGIYFILVLTYRWLFSFSGEGLRGLYIPCPDRYKNYCLHGDCQYPDKRGLPSCNCHAGFSGPQCEQNDYSVLFVVPGTGKIRYVLIASVIGALQLTMISLVVVYVTRSVHTHTLTRSVRTFVM</sequence>
<keyword evidence="7" id="KW-1133">Transmembrane helix</keyword>
<dbReference type="GO" id="GO:0008284">
    <property type="term" value="P:positive regulation of cell population proliferation"/>
    <property type="evidence" value="ECO:0007669"/>
    <property type="project" value="TreeGrafter"/>
</dbReference>
<keyword evidence="11" id="KW-1185">Reference proteome</keyword>
<dbReference type="GO" id="GO:0007173">
    <property type="term" value="P:epidermal growth factor receptor signaling pathway"/>
    <property type="evidence" value="ECO:0007669"/>
    <property type="project" value="TreeGrafter"/>
</dbReference>
<keyword evidence="2" id="KW-0964">Secreted</keyword>
<keyword evidence="7" id="KW-0812">Transmembrane</keyword>
<dbReference type="Ensembl" id="ENSELUT00000077214.2">
    <property type="protein sequence ID" value="ENSELUP00000073066.2"/>
    <property type="gene ID" value="ENSELUG00000028550.2"/>
</dbReference>
<reference evidence="10" key="4">
    <citation type="submission" date="2025-09" db="UniProtKB">
        <authorList>
            <consortium name="Ensembl"/>
        </authorList>
    </citation>
    <scope>IDENTIFICATION</scope>
</reference>
<keyword evidence="5 6" id="KW-1015">Disulfide bond</keyword>
<evidence type="ECO:0000259" key="9">
    <source>
        <dbReference type="PROSITE" id="PS50026"/>
    </source>
</evidence>
<dbReference type="Bgee" id="ENSELUG00000028550">
    <property type="expression patterns" value="Expressed in ovary and 10 other cell types or tissues"/>
</dbReference>
<dbReference type="Gene3D" id="2.10.25.10">
    <property type="entry name" value="Laminin"/>
    <property type="match status" value="1"/>
</dbReference>
<evidence type="ECO:0000256" key="4">
    <source>
        <dbReference type="ARBA" id="ARBA00022729"/>
    </source>
</evidence>
<evidence type="ECO:0000256" key="5">
    <source>
        <dbReference type="ARBA" id="ARBA00023157"/>
    </source>
</evidence>
<dbReference type="PROSITE" id="PS00022">
    <property type="entry name" value="EGF_1"/>
    <property type="match status" value="1"/>
</dbReference>
<dbReference type="PROSITE" id="PS01186">
    <property type="entry name" value="EGF_2"/>
    <property type="match status" value="1"/>
</dbReference>
<comment type="caution">
    <text evidence="6">Lacks conserved residue(s) required for the propagation of feature annotation.</text>
</comment>
<feature type="transmembrane region" description="Helical" evidence="7">
    <location>
        <begin position="86"/>
        <end position="109"/>
    </location>
</feature>
<evidence type="ECO:0000313" key="11">
    <source>
        <dbReference type="Proteomes" id="UP000265140"/>
    </source>
</evidence>
<feature type="signal peptide" evidence="8">
    <location>
        <begin position="1"/>
        <end position="21"/>
    </location>
</feature>
<comment type="subcellular location">
    <subcellularLocation>
        <location evidence="1">Secreted</location>
    </subcellularLocation>
</comment>
<dbReference type="GeneTree" id="ENSGT01000000220465"/>
<reference evidence="11" key="1">
    <citation type="journal article" date="2014" name="PLoS ONE">
        <title>The genome and linkage map of the northern pike (Esox lucius): conserved synteny revealed between the salmonid sister group and the Neoteleostei.</title>
        <authorList>
            <person name="Rondeau E.B."/>
            <person name="Minkley D.R."/>
            <person name="Leong J.S."/>
            <person name="Messmer A.M."/>
            <person name="Jantzen J.R."/>
            <person name="von Schalburg K.R."/>
            <person name="Lemon C."/>
            <person name="Bird N.H."/>
            <person name="Koop B.F."/>
        </authorList>
    </citation>
    <scope>NUCLEOTIDE SEQUENCE</scope>
</reference>
<name>A0A6Q2Z5J2_ESOLU</name>
<evidence type="ECO:0000313" key="10">
    <source>
        <dbReference type="Ensembl" id="ENSELUP00000073066.2"/>
    </source>
</evidence>
<reference evidence="10" key="2">
    <citation type="submission" date="2020-02" db="EMBL/GenBank/DDBJ databases">
        <title>Esox lucius (northern pike) genome, fEsoLuc1, primary haplotype.</title>
        <authorList>
            <person name="Myers G."/>
            <person name="Karagic N."/>
            <person name="Meyer A."/>
            <person name="Pippel M."/>
            <person name="Reichard M."/>
            <person name="Winkler S."/>
            <person name="Tracey A."/>
            <person name="Sims Y."/>
            <person name="Howe K."/>
            <person name="Rhie A."/>
            <person name="Formenti G."/>
            <person name="Durbin R."/>
            <person name="Fedrigo O."/>
            <person name="Jarvis E.D."/>
        </authorList>
    </citation>
    <scope>NUCLEOTIDE SEQUENCE [LARGE SCALE GENOMIC DNA]</scope>
</reference>
<evidence type="ECO:0000256" key="2">
    <source>
        <dbReference type="ARBA" id="ARBA00022525"/>
    </source>
</evidence>
<evidence type="ECO:0000256" key="1">
    <source>
        <dbReference type="ARBA" id="ARBA00004613"/>
    </source>
</evidence>
<dbReference type="PROSITE" id="PS50026">
    <property type="entry name" value="EGF_3"/>
    <property type="match status" value="1"/>
</dbReference>